<evidence type="ECO:0000256" key="2">
    <source>
        <dbReference type="ARBA" id="ARBA00023125"/>
    </source>
</evidence>
<dbReference type="PROSITE" id="PS01124">
    <property type="entry name" value="HTH_ARAC_FAMILY_2"/>
    <property type="match status" value="1"/>
</dbReference>
<dbReference type="SUPFAM" id="SSF51215">
    <property type="entry name" value="Regulatory protein AraC"/>
    <property type="match status" value="1"/>
</dbReference>
<proteinExistence type="predicted"/>
<evidence type="ECO:0000313" key="6">
    <source>
        <dbReference type="Proteomes" id="UP001234495"/>
    </source>
</evidence>
<comment type="caution">
    <text evidence="5">The sequence shown here is derived from an EMBL/GenBank/DDBJ whole genome shotgun (WGS) entry which is preliminary data.</text>
</comment>
<keyword evidence="3" id="KW-0804">Transcription</keyword>
<dbReference type="PRINTS" id="PR00032">
    <property type="entry name" value="HTHARAC"/>
</dbReference>
<dbReference type="SMART" id="SM00342">
    <property type="entry name" value="HTH_ARAC"/>
    <property type="match status" value="1"/>
</dbReference>
<sequence length="295" mass="34549">MNRKELINTYGFRFLDTLNGPFCQLFAIGYDIVKRGSAYDWDGLKRIDGPLLLFQYTLSGVGEIIINDIPHQVGAGTAFMVDIPSKHRYYLPEESDSWEFYFILIRPTNIYEQWIELVNQLGNVYKIHDHHLIIQFIKNTYFSARMNYITDGYQASSIVYQFIMELYRFANEYKKEKHSWPLKVREAVMYMEENYKEIQSLEELASAVGLSKYHFTRIFKNATGLTPIEYLTKVKMEKSVTLLRQSNLTIDEIAKQVGYSNGSYFIKVFKKWLGFSPGEFRLGKDLAVVNQLKFD</sequence>
<dbReference type="SUPFAM" id="SSF46689">
    <property type="entry name" value="Homeodomain-like"/>
    <property type="match status" value="2"/>
</dbReference>
<protein>
    <submittedName>
        <fullName evidence="5">AraC-like DNA-binding protein</fullName>
    </submittedName>
</protein>
<evidence type="ECO:0000256" key="1">
    <source>
        <dbReference type="ARBA" id="ARBA00023015"/>
    </source>
</evidence>
<evidence type="ECO:0000256" key="3">
    <source>
        <dbReference type="ARBA" id="ARBA00023163"/>
    </source>
</evidence>
<dbReference type="Gene3D" id="2.60.120.280">
    <property type="entry name" value="Regulatory protein AraC"/>
    <property type="match status" value="1"/>
</dbReference>
<dbReference type="PANTHER" id="PTHR43280">
    <property type="entry name" value="ARAC-FAMILY TRANSCRIPTIONAL REGULATOR"/>
    <property type="match status" value="1"/>
</dbReference>
<dbReference type="RefSeq" id="WP_307344668.1">
    <property type="nucleotide sequence ID" value="NZ_JAUSUD010000022.1"/>
</dbReference>
<dbReference type="InterPro" id="IPR009057">
    <property type="entry name" value="Homeodomain-like_sf"/>
</dbReference>
<organism evidence="5 6">
    <name type="scientific">Metabacillus malikii</name>
    <dbReference type="NCBI Taxonomy" id="1504265"/>
    <lineage>
        <taxon>Bacteria</taxon>
        <taxon>Bacillati</taxon>
        <taxon>Bacillota</taxon>
        <taxon>Bacilli</taxon>
        <taxon>Bacillales</taxon>
        <taxon>Bacillaceae</taxon>
        <taxon>Metabacillus</taxon>
    </lineage>
</organism>
<dbReference type="Proteomes" id="UP001234495">
    <property type="component" value="Unassembled WGS sequence"/>
</dbReference>
<dbReference type="PANTHER" id="PTHR43280:SF28">
    <property type="entry name" value="HTH-TYPE TRANSCRIPTIONAL ACTIVATOR RHAS"/>
    <property type="match status" value="1"/>
</dbReference>
<feature type="domain" description="HTH araC/xylS-type" evidence="4">
    <location>
        <begin position="185"/>
        <end position="283"/>
    </location>
</feature>
<dbReference type="Gene3D" id="1.10.10.60">
    <property type="entry name" value="Homeodomain-like"/>
    <property type="match status" value="2"/>
</dbReference>
<evidence type="ECO:0000259" key="4">
    <source>
        <dbReference type="PROSITE" id="PS01124"/>
    </source>
</evidence>
<dbReference type="InterPro" id="IPR020449">
    <property type="entry name" value="Tscrpt_reg_AraC-type_HTH"/>
</dbReference>
<gene>
    <name evidence="5" type="ORF">J2S19_003885</name>
</gene>
<dbReference type="InterPro" id="IPR037923">
    <property type="entry name" value="HTH-like"/>
</dbReference>
<keyword evidence="1" id="KW-0805">Transcription regulation</keyword>
<dbReference type="Pfam" id="PF12833">
    <property type="entry name" value="HTH_18"/>
    <property type="match status" value="1"/>
</dbReference>
<accession>A0ABT9ZM17</accession>
<dbReference type="EMBL" id="JAUSUD010000022">
    <property type="protein sequence ID" value="MDQ0232563.1"/>
    <property type="molecule type" value="Genomic_DNA"/>
</dbReference>
<reference evidence="5 6" key="1">
    <citation type="submission" date="2023-07" db="EMBL/GenBank/DDBJ databases">
        <title>Genomic Encyclopedia of Type Strains, Phase IV (KMG-IV): sequencing the most valuable type-strain genomes for metagenomic binning, comparative biology and taxonomic classification.</title>
        <authorList>
            <person name="Goeker M."/>
        </authorList>
    </citation>
    <scope>NUCLEOTIDE SEQUENCE [LARGE SCALE GENOMIC DNA]</scope>
    <source>
        <strain evidence="5 6">DSM 29005</strain>
    </source>
</reference>
<name>A0ABT9ZM17_9BACI</name>
<keyword evidence="6" id="KW-1185">Reference proteome</keyword>
<keyword evidence="2" id="KW-0238">DNA-binding</keyword>
<dbReference type="InterPro" id="IPR018060">
    <property type="entry name" value="HTH_AraC"/>
</dbReference>
<evidence type="ECO:0000313" key="5">
    <source>
        <dbReference type="EMBL" id="MDQ0232563.1"/>
    </source>
</evidence>